<evidence type="ECO:0000313" key="1">
    <source>
        <dbReference type="EMBL" id="KAL2745597.1"/>
    </source>
</evidence>
<protein>
    <submittedName>
        <fullName evidence="1">Blastopia polyprotein</fullName>
    </submittedName>
</protein>
<keyword evidence="2" id="KW-1185">Reference proteome</keyword>
<dbReference type="EMBL" id="JAYRBN010000042">
    <property type="protein sequence ID" value="KAL2745597.1"/>
    <property type="molecule type" value="Genomic_DNA"/>
</dbReference>
<gene>
    <name evidence="1" type="ORF">V1477_006161</name>
</gene>
<sequence>MQAENTLDISSHNITDLIGTDSGLMPFTRKKGIYFRHVESDINKILGEFCTNMGIDASDGIVLPYLSDYASPLILPQDQQMNRKIIKDLYPLPLIEDQLDRLQSARILYVSKKGLLVPRYEVED</sequence>
<proteinExistence type="predicted"/>
<comment type="caution">
    <text evidence="1">The sequence shown here is derived from an EMBL/GenBank/DDBJ whole genome shotgun (WGS) entry which is preliminary data.</text>
</comment>
<name>A0ABD2CKG9_VESMC</name>
<accession>A0ABD2CKG9</accession>
<evidence type="ECO:0000313" key="2">
    <source>
        <dbReference type="Proteomes" id="UP001607303"/>
    </source>
</evidence>
<dbReference type="Proteomes" id="UP001607303">
    <property type="component" value="Unassembled WGS sequence"/>
</dbReference>
<organism evidence="1 2">
    <name type="scientific">Vespula maculifrons</name>
    <name type="common">Eastern yellow jacket</name>
    <name type="synonym">Wasp</name>
    <dbReference type="NCBI Taxonomy" id="7453"/>
    <lineage>
        <taxon>Eukaryota</taxon>
        <taxon>Metazoa</taxon>
        <taxon>Ecdysozoa</taxon>
        <taxon>Arthropoda</taxon>
        <taxon>Hexapoda</taxon>
        <taxon>Insecta</taxon>
        <taxon>Pterygota</taxon>
        <taxon>Neoptera</taxon>
        <taxon>Endopterygota</taxon>
        <taxon>Hymenoptera</taxon>
        <taxon>Apocrita</taxon>
        <taxon>Aculeata</taxon>
        <taxon>Vespoidea</taxon>
        <taxon>Vespidae</taxon>
        <taxon>Vespinae</taxon>
        <taxon>Vespula</taxon>
    </lineage>
</organism>
<reference evidence="1 2" key="1">
    <citation type="journal article" date="2024" name="Ann. Entomol. Soc. Am.">
        <title>Genomic analyses of the southern and eastern yellowjacket wasps (Hymenoptera: Vespidae) reveal evolutionary signatures of social life.</title>
        <authorList>
            <person name="Catto M.A."/>
            <person name="Caine P.B."/>
            <person name="Orr S.E."/>
            <person name="Hunt B.G."/>
            <person name="Goodisman M.A.D."/>
        </authorList>
    </citation>
    <scope>NUCLEOTIDE SEQUENCE [LARGE SCALE GENOMIC DNA]</scope>
    <source>
        <strain evidence="1">232</strain>
        <tissue evidence="1">Head and thorax</tissue>
    </source>
</reference>
<dbReference type="AlphaFoldDB" id="A0ABD2CKG9"/>